<dbReference type="InterPro" id="IPR018146">
    <property type="entry name" value="Glyoxalase_1_CS"/>
</dbReference>
<dbReference type="AlphaFoldDB" id="A0A6G6W9K0"/>
<reference evidence="3 4" key="1">
    <citation type="submission" date="2020-02" db="EMBL/GenBank/DDBJ databases">
        <title>Full genome sequence of Nocardioides sp. R-3366.</title>
        <authorList>
            <person name="Im W.-T."/>
        </authorList>
    </citation>
    <scope>NUCLEOTIDE SEQUENCE [LARGE SCALE GENOMIC DNA]</scope>
    <source>
        <strain evidence="3 4">R-3366</strain>
    </source>
</reference>
<dbReference type="GO" id="GO:0004493">
    <property type="term" value="F:methylmalonyl-CoA epimerase activity"/>
    <property type="evidence" value="ECO:0007669"/>
    <property type="project" value="TreeGrafter"/>
</dbReference>
<name>A0A6G6W9K0_9ACTN</name>
<protein>
    <recommendedName>
        <fullName evidence="2">VOC domain-containing protein</fullName>
    </recommendedName>
</protein>
<dbReference type="InterPro" id="IPR051785">
    <property type="entry name" value="MMCE/EMCE_epimerase"/>
</dbReference>
<dbReference type="PROSITE" id="PS51819">
    <property type="entry name" value="VOC"/>
    <property type="match status" value="2"/>
</dbReference>
<sequence length="321" mass="35116">MVTTPRTERQFGTLSGLDHIGIGVSDVDAARAFYAELGFTDESFDYTGPLPGLAGVSGHDSTEARVLYLRAGTPTVLGRAGVKLVQILDRTPPPMPEGQAWGEPGICEVCVHVNGQADFHADLVARGHVNLMDPNEADLDPYQTHCGLSYVADPDGAKIELIEWSTLAAGWPLEEGPHGVNHVAFGVSDIERTRTFYQSLGFTGQLFESDGYFEPMHPWFGDRTPPRMRMMLLTNPIGGALEPVQHYPASPDMRGEWGHLGTFEFAIGARCLESAVEHLERLDVELVGEPVSLDVVGGGTWRYAYFRDPDDLYVCVTEVRA</sequence>
<dbReference type="PANTHER" id="PTHR43048">
    <property type="entry name" value="METHYLMALONYL-COA EPIMERASE"/>
    <property type="match status" value="1"/>
</dbReference>
<dbReference type="Proteomes" id="UP000502996">
    <property type="component" value="Chromosome"/>
</dbReference>
<feature type="domain" description="VOC" evidence="2">
    <location>
        <begin position="16"/>
        <end position="164"/>
    </location>
</feature>
<dbReference type="InterPro" id="IPR037523">
    <property type="entry name" value="VOC_core"/>
</dbReference>
<dbReference type="EMBL" id="CP049257">
    <property type="protein sequence ID" value="QIG42018.1"/>
    <property type="molecule type" value="Genomic_DNA"/>
</dbReference>
<dbReference type="Gene3D" id="3.10.180.10">
    <property type="entry name" value="2,3-Dihydroxybiphenyl 1,2-Dioxygenase, domain 1"/>
    <property type="match status" value="2"/>
</dbReference>
<evidence type="ECO:0000259" key="2">
    <source>
        <dbReference type="PROSITE" id="PS51819"/>
    </source>
</evidence>
<dbReference type="SUPFAM" id="SSF54593">
    <property type="entry name" value="Glyoxalase/Bleomycin resistance protein/Dihydroxybiphenyl dioxygenase"/>
    <property type="match status" value="2"/>
</dbReference>
<dbReference type="InterPro" id="IPR029068">
    <property type="entry name" value="Glyas_Bleomycin-R_OHBP_Dase"/>
</dbReference>
<evidence type="ECO:0000313" key="3">
    <source>
        <dbReference type="EMBL" id="QIG42018.1"/>
    </source>
</evidence>
<dbReference type="InterPro" id="IPR004360">
    <property type="entry name" value="Glyas_Fos-R_dOase_dom"/>
</dbReference>
<dbReference type="GO" id="GO:0004462">
    <property type="term" value="F:lactoylglutathione lyase activity"/>
    <property type="evidence" value="ECO:0007669"/>
    <property type="project" value="InterPro"/>
</dbReference>
<organism evidence="3 4">
    <name type="scientific">Nocardioides anomalus</name>
    <dbReference type="NCBI Taxonomy" id="2712223"/>
    <lineage>
        <taxon>Bacteria</taxon>
        <taxon>Bacillati</taxon>
        <taxon>Actinomycetota</taxon>
        <taxon>Actinomycetes</taxon>
        <taxon>Propionibacteriales</taxon>
        <taxon>Nocardioidaceae</taxon>
        <taxon>Nocardioides</taxon>
    </lineage>
</organism>
<evidence type="ECO:0000256" key="1">
    <source>
        <dbReference type="ARBA" id="ARBA00022723"/>
    </source>
</evidence>
<proteinExistence type="predicted"/>
<feature type="domain" description="VOC" evidence="2">
    <location>
        <begin position="179"/>
        <end position="319"/>
    </location>
</feature>
<dbReference type="CDD" id="cd06587">
    <property type="entry name" value="VOC"/>
    <property type="match status" value="1"/>
</dbReference>
<evidence type="ECO:0000313" key="4">
    <source>
        <dbReference type="Proteomes" id="UP000502996"/>
    </source>
</evidence>
<dbReference type="GO" id="GO:0046872">
    <property type="term" value="F:metal ion binding"/>
    <property type="evidence" value="ECO:0007669"/>
    <property type="project" value="UniProtKB-KW"/>
</dbReference>
<keyword evidence="1" id="KW-0479">Metal-binding</keyword>
<dbReference type="PROSITE" id="PS00934">
    <property type="entry name" value="GLYOXALASE_I_1"/>
    <property type="match status" value="2"/>
</dbReference>
<keyword evidence="4" id="KW-1185">Reference proteome</keyword>
<dbReference type="KEGG" id="nano:G5V58_03825"/>
<dbReference type="GO" id="GO:0046491">
    <property type="term" value="P:L-methylmalonyl-CoA metabolic process"/>
    <property type="evidence" value="ECO:0007669"/>
    <property type="project" value="TreeGrafter"/>
</dbReference>
<dbReference type="Pfam" id="PF00903">
    <property type="entry name" value="Glyoxalase"/>
    <property type="match status" value="2"/>
</dbReference>
<dbReference type="RefSeq" id="WP_165228913.1">
    <property type="nucleotide sequence ID" value="NZ_CP049257.1"/>
</dbReference>
<gene>
    <name evidence="3" type="ORF">G5V58_03825</name>
</gene>
<dbReference type="PANTHER" id="PTHR43048:SF6">
    <property type="entry name" value="BLR8189 PROTEIN"/>
    <property type="match status" value="1"/>
</dbReference>
<accession>A0A6G6W9K0</accession>